<keyword evidence="1" id="KW-0812">Transmembrane</keyword>
<accession>A0A8T0FJB2</accession>
<evidence type="ECO:0000313" key="3">
    <source>
        <dbReference type="Proteomes" id="UP000807504"/>
    </source>
</evidence>
<reference evidence="2" key="1">
    <citation type="journal article" date="2020" name="bioRxiv">
        <title>Chromosome-level reference genome of the European wasp spider Argiope bruennichi: a resource for studies on range expansion and evolutionary adaptation.</title>
        <authorList>
            <person name="Sheffer M.M."/>
            <person name="Hoppe A."/>
            <person name="Krehenwinkel H."/>
            <person name="Uhl G."/>
            <person name="Kuss A.W."/>
            <person name="Jensen L."/>
            <person name="Jensen C."/>
            <person name="Gillespie R.G."/>
            <person name="Hoff K.J."/>
            <person name="Prost S."/>
        </authorList>
    </citation>
    <scope>NUCLEOTIDE SEQUENCE</scope>
</reference>
<sequence length="134" mass="15317">MITTRLILQLNFLLYLGASTFIWDIYLGTVQILNSKQLLSLRIKADRIKVAFVQGKEKNPGKNTTSIVLSHSTNQEGSFSEEEDYSGGESFRLGLMYEMSRYFLFYPSSFTEDKNNALSKEMSMKCGFPIGYYC</sequence>
<gene>
    <name evidence="2" type="ORF">HNY73_006231</name>
</gene>
<feature type="transmembrane region" description="Helical" evidence="1">
    <location>
        <begin position="12"/>
        <end position="33"/>
    </location>
</feature>
<comment type="caution">
    <text evidence="2">The sequence shown here is derived from an EMBL/GenBank/DDBJ whole genome shotgun (WGS) entry which is preliminary data.</text>
</comment>
<keyword evidence="1" id="KW-0472">Membrane</keyword>
<keyword evidence="1" id="KW-1133">Transmembrane helix</keyword>
<dbReference type="AlphaFoldDB" id="A0A8T0FJB2"/>
<reference evidence="2" key="2">
    <citation type="submission" date="2020-06" db="EMBL/GenBank/DDBJ databases">
        <authorList>
            <person name="Sheffer M."/>
        </authorList>
    </citation>
    <scope>NUCLEOTIDE SEQUENCE</scope>
</reference>
<evidence type="ECO:0000256" key="1">
    <source>
        <dbReference type="SAM" id="Phobius"/>
    </source>
</evidence>
<organism evidence="2 3">
    <name type="scientific">Argiope bruennichi</name>
    <name type="common">Wasp spider</name>
    <name type="synonym">Aranea bruennichi</name>
    <dbReference type="NCBI Taxonomy" id="94029"/>
    <lineage>
        <taxon>Eukaryota</taxon>
        <taxon>Metazoa</taxon>
        <taxon>Ecdysozoa</taxon>
        <taxon>Arthropoda</taxon>
        <taxon>Chelicerata</taxon>
        <taxon>Arachnida</taxon>
        <taxon>Araneae</taxon>
        <taxon>Araneomorphae</taxon>
        <taxon>Entelegynae</taxon>
        <taxon>Araneoidea</taxon>
        <taxon>Araneidae</taxon>
        <taxon>Argiope</taxon>
    </lineage>
</organism>
<keyword evidence="3" id="KW-1185">Reference proteome</keyword>
<protein>
    <submittedName>
        <fullName evidence="2">Uncharacterized protein</fullName>
    </submittedName>
</protein>
<proteinExistence type="predicted"/>
<dbReference type="EMBL" id="JABXBU010000011">
    <property type="protein sequence ID" value="KAF8791347.1"/>
    <property type="molecule type" value="Genomic_DNA"/>
</dbReference>
<evidence type="ECO:0000313" key="2">
    <source>
        <dbReference type="EMBL" id="KAF8791347.1"/>
    </source>
</evidence>
<name>A0A8T0FJB2_ARGBR</name>
<dbReference type="Proteomes" id="UP000807504">
    <property type="component" value="Unassembled WGS sequence"/>
</dbReference>